<name>A0A370C728_ASPNG</name>
<evidence type="ECO:0000256" key="4">
    <source>
        <dbReference type="SAM" id="SignalP"/>
    </source>
</evidence>
<feature type="chain" id="PRO_5017083536" evidence="4">
    <location>
        <begin position="18"/>
        <end position="52"/>
    </location>
</feature>
<accession>A0A370C728</accession>
<keyword evidence="4" id="KW-0732">Signal</keyword>
<keyword evidence="3" id="KW-1015">Disulfide bond</keyword>
<dbReference type="EMBL" id="KZ851906">
    <property type="protein sequence ID" value="RDH22949.1"/>
    <property type="molecule type" value="Genomic_DNA"/>
</dbReference>
<protein>
    <submittedName>
        <fullName evidence="5">Uncharacterized protein</fullName>
    </submittedName>
</protein>
<proteinExistence type="predicted"/>
<dbReference type="Proteomes" id="UP000253845">
    <property type="component" value="Unassembled WGS sequence"/>
</dbReference>
<dbReference type="InterPro" id="IPR009101">
    <property type="entry name" value="Gurmarin/antifun_pep"/>
</dbReference>
<feature type="signal peptide" evidence="4">
    <location>
        <begin position="1"/>
        <end position="17"/>
    </location>
</feature>
<dbReference type="SUPFAM" id="SSF57048">
    <property type="entry name" value="Gurmarin-like"/>
    <property type="match status" value="1"/>
</dbReference>
<sequence>MRFSAITFVALVGAACAANLPSGTPCKSDGSMGVCESNLCVQTPSQAQGVCQ</sequence>
<evidence type="ECO:0000256" key="1">
    <source>
        <dbReference type="ARBA" id="ARBA00022529"/>
    </source>
</evidence>
<dbReference type="PROSITE" id="PS51257">
    <property type="entry name" value="PROKAR_LIPOPROTEIN"/>
    <property type="match status" value="1"/>
</dbReference>
<reference evidence="5 6" key="1">
    <citation type="submission" date="2018-07" db="EMBL/GenBank/DDBJ databases">
        <title>Section-level genome sequencing of Aspergillus section Nigri to investigate inter- and intra-species variation.</title>
        <authorList>
            <consortium name="DOE Joint Genome Institute"/>
            <person name="Vesth T.C."/>
            <person name="Nybo J.L."/>
            <person name="Theobald S."/>
            <person name="Frisvad J.C."/>
            <person name="Larsen T.O."/>
            <person name="Nielsen K.F."/>
            <person name="Hoof J.B."/>
            <person name="Brandl J."/>
            <person name="Salamov A."/>
            <person name="Riley R."/>
            <person name="Gladden J.M."/>
            <person name="Phatale P."/>
            <person name="Nielsen M.T."/>
            <person name="Lyhne E.K."/>
            <person name="Kogle M.E."/>
            <person name="Strasser K."/>
            <person name="McDonnell E."/>
            <person name="Barry K."/>
            <person name="Clum A."/>
            <person name="Chen C."/>
            <person name="Nolan M."/>
            <person name="Sandor L."/>
            <person name="Kuo A."/>
            <person name="Lipzen A."/>
            <person name="Hainaut M."/>
            <person name="Drula E."/>
            <person name="Tsang A."/>
            <person name="Magnuson J.K."/>
            <person name="Henrissat B."/>
            <person name="Wiebenga A."/>
            <person name="Simmons B.A."/>
            <person name="Makela M.R."/>
            <person name="De vries R.P."/>
            <person name="Grigoriev I.V."/>
            <person name="Mortensen U.H."/>
            <person name="Baker S.E."/>
            <person name="Andersen M.R."/>
        </authorList>
    </citation>
    <scope>NUCLEOTIDE SEQUENCE [LARGE SCALE GENOMIC DNA]</scope>
    <source>
        <strain evidence="5 6">ATCC 13496</strain>
    </source>
</reference>
<evidence type="ECO:0000256" key="3">
    <source>
        <dbReference type="ARBA" id="ARBA00023157"/>
    </source>
</evidence>
<dbReference type="InterPro" id="IPR024206">
    <property type="entry name" value="Gurmarin/antimicrobial_peptd"/>
</dbReference>
<gene>
    <name evidence="5" type="ORF">M747DRAFT_293980</name>
</gene>
<dbReference type="AlphaFoldDB" id="A0A370C728"/>
<evidence type="ECO:0000313" key="6">
    <source>
        <dbReference type="Proteomes" id="UP000253845"/>
    </source>
</evidence>
<organism evidence="5 6">
    <name type="scientific">Aspergillus niger ATCC 13496</name>
    <dbReference type="NCBI Taxonomy" id="1353008"/>
    <lineage>
        <taxon>Eukaryota</taxon>
        <taxon>Fungi</taxon>
        <taxon>Dikarya</taxon>
        <taxon>Ascomycota</taxon>
        <taxon>Pezizomycotina</taxon>
        <taxon>Eurotiomycetes</taxon>
        <taxon>Eurotiomycetidae</taxon>
        <taxon>Eurotiales</taxon>
        <taxon>Aspergillaceae</taxon>
        <taxon>Aspergillus</taxon>
        <taxon>Aspergillus subgen. Circumdati</taxon>
    </lineage>
</organism>
<keyword evidence="1" id="KW-0929">Antimicrobial</keyword>
<evidence type="ECO:0000256" key="2">
    <source>
        <dbReference type="ARBA" id="ARBA00022854"/>
    </source>
</evidence>
<dbReference type="Pfam" id="PF11410">
    <property type="entry name" value="Antifungal_pept"/>
    <property type="match status" value="1"/>
</dbReference>
<dbReference type="VEuPathDB" id="FungiDB:M747DRAFT_293980"/>
<evidence type="ECO:0000313" key="5">
    <source>
        <dbReference type="EMBL" id="RDH22949.1"/>
    </source>
</evidence>
<keyword evidence="2" id="KW-0960">Knottin</keyword>